<dbReference type="InterPro" id="IPR011990">
    <property type="entry name" value="TPR-like_helical_dom_sf"/>
</dbReference>
<accession>A0A7W8BZ53</accession>
<dbReference type="Gene3D" id="1.25.40.10">
    <property type="entry name" value="Tetratricopeptide repeat domain"/>
    <property type="match status" value="1"/>
</dbReference>
<gene>
    <name evidence="2" type="ORF">HNQ38_000722</name>
</gene>
<keyword evidence="3" id="KW-1185">Reference proteome</keyword>
<reference evidence="2 3" key="1">
    <citation type="submission" date="2020-08" db="EMBL/GenBank/DDBJ databases">
        <title>Genomic Encyclopedia of Type Strains, Phase IV (KMG-IV): sequencing the most valuable type-strain genomes for metagenomic binning, comparative biology and taxonomic classification.</title>
        <authorList>
            <person name="Goeker M."/>
        </authorList>
    </citation>
    <scope>NUCLEOTIDE SEQUENCE [LARGE SCALE GENOMIC DNA]</scope>
    <source>
        <strain evidence="2 3">DSM 11275</strain>
    </source>
</reference>
<organism evidence="2 3">
    <name type="scientific">Desulfovibrio intestinalis</name>
    <dbReference type="NCBI Taxonomy" id="58621"/>
    <lineage>
        <taxon>Bacteria</taxon>
        <taxon>Pseudomonadati</taxon>
        <taxon>Thermodesulfobacteriota</taxon>
        <taxon>Desulfovibrionia</taxon>
        <taxon>Desulfovibrionales</taxon>
        <taxon>Desulfovibrionaceae</taxon>
        <taxon>Desulfovibrio</taxon>
    </lineage>
</organism>
<evidence type="ECO:0000313" key="2">
    <source>
        <dbReference type="EMBL" id="MBB5142643.1"/>
    </source>
</evidence>
<sequence length="440" mass="47075">MYISAMRRSKFSGVYSFSTDWTENRRKNHYFVWELPDGAFAVQELNKAFQPLAEPERISARSFAKNFRAEPEILAMPVTTPDLSHFENKEKAASSTDAVQQAVSTGAELSGISPSLSQNSAASAARPNAVAAAAQGATQAAPQAAAQALGQSAAKVPTQIQPRGAMASARDAGKSATTGANAGQRAATPGKDAASFSQPGDPATAVAAKHGAQRLQATPKTSSQQLRMVVAGEDQGPAFQKMPAPPSKGAPAVSSALSQGTSRAGNKISLAELDRDAKLPLPGSSPAPASSPMSLEAMRKAKMTESRLRETFRQTLLRLRRPRERQAALSALEQLAGSTEDICTMHKHMFRDFGVRLRQSSQPALALLFSRKVVELAPDDDHAHFNLARILCLLGQFDEAAAHIRAAMTMGGEEPTYFRMLVHIRKEKMQNQGQSSSRGR</sequence>
<name>A0A7W8BZ53_9BACT</name>
<dbReference type="AlphaFoldDB" id="A0A7W8BZ53"/>
<evidence type="ECO:0000313" key="3">
    <source>
        <dbReference type="Proteomes" id="UP000539075"/>
    </source>
</evidence>
<dbReference type="EMBL" id="JACHGO010000002">
    <property type="protein sequence ID" value="MBB5142643.1"/>
    <property type="molecule type" value="Genomic_DNA"/>
</dbReference>
<protein>
    <recommendedName>
        <fullName evidence="4">Tetratricopeptide repeat protein</fullName>
    </recommendedName>
</protein>
<feature type="region of interest" description="Disordered" evidence="1">
    <location>
        <begin position="155"/>
        <end position="264"/>
    </location>
</feature>
<feature type="compositionally biased region" description="Polar residues" evidence="1">
    <location>
        <begin position="255"/>
        <end position="264"/>
    </location>
</feature>
<feature type="compositionally biased region" description="Polar residues" evidence="1">
    <location>
        <begin position="215"/>
        <end position="226"/>
    </location>
</feature>
<proteinExistence type="predicted"/>
<dbReference type="SUPFAM" id="SSF48452">
    <property type="entry name" value="TPR-like"/>
    <property type="match status" value="1"/>
</dbReference>
<dbReference type="RefSeq" id="WP_183718030.1">
    <property type="nucleotide sequence ID" value="NZ_JACHGO010000002.1"/>
</dbReference>
<evidence type="ECO:0008006" key="4">
    <source>
        <dbReference type="Google" id="ProtNLM"/>
    </source>
</evidence>
<dbReference type="Proteomes" id="UP000539075">
    <property type="component" value="Unassembled WGS sequence"/>
</dbReference>
<evidence type="ECO:0000256" key="1">
    <source>
        <dbReference type="SAM" id="MobiDB-lite"/>
    </source>
</evidence>
<comment type="caution">
    <text evidence="2">The sequence shown here is derived from an EMBL/GenBank/DDBJ whole genome shotgun (WGS) entry which is preliminary data.</text>
</comment>